<comment type="similarity">
    <text evidence="2">Belongs to the short-chain dehydrogenases/reductases (SDR) family.</text>
</comment>
<dbReference type="RefSeq" id="WP_125081214.1">
    <property type="nucleotide sequence ID" value="NZ_CP034248.1"/>
</dbReference>
<protein>
    <submittedName>
        <fullName evidence="6">SDR family NAD(P)-dependent oxidoreductase</fullName>
    </submittedName>
</protein>
<sequence>MERGNFIITGTSKGIGEQLASRLLDRGHYVYGIARGSSEALRSYRNYTHRTFDLSEIKAIDSLIEEIVNGVNINDSEIICLVNNAAVLEPLKPIERCTPVEIQQHLQVSLMAPMILTSSFIRHTEHIDIRRKVMNISSGSGTHPAPGMSVYCTAKAGINMFTECIGLEQSSQSKPVEIIAVDPGMVETELQAAARGKDEQEFGMAKLFKQAHESGQIQSTEELGRHLLRIIEDEIAPGRLVNYAEYRR</sequence>
<evidence type="ECO:0000256" key="3">
    <source>
        <dbReference type="ARBA" id="ARBA00022490"/>
    </source>
</evidence>
<evidence type="ECO:0000256" key="5">
    <source>
        <dbReference type="ARBA" id="ARBA00023002"/>
    </source>
</evidence>
<dbReference type="PROSITE" id="PS00061">
    <property type="entry name" value="ADH_SHORT"/>
    <property type="match status" value="1"/>
</dbReference>
<dbReference type="Gene3D" id="3.40.50.720">
    <property type="entry name" value="NAD(P)-binding Rossmann-like Domain"/>
    <property type="match status" value="1"/>
</dbReference>
<dbReference type="InterPro" id="IPR020904">
    <property type="entry name" value="Sc_DH/Rdtase_CS"/>
</dbReference>
<evidence type="ECO:0000313" key="7">
    <source>
        <dbReference type="Proteomes" id="UP000273145"/>
    </source>
</evidence>
<keyword evidence="7" id="KW-1185">Reference proteome</keyword>
<dbReference type="InterPro" id="IPR036291">
    <property type="entry name" value="NAD(P)-bd_dom_sf"/>
</dbReference>
<evidence type="ECO:0000256" key="2">
    <source>
        <dbReference type="ARBA" id="ARBA00006484"/>
    </source>
</evidence>
<keyword evidence="5" id="KW-0560">Oxidoreductase</keyword>
<dbReference type="PRINTS" id="PR00081">
    <property type="entry name" value="GDHRDH"/>
</dbReference>
<evidence type="ECO:0000256" key="4">
    <source>
        <dbReference type="ARBA" id="ARBA00022857"/>
    </source>
</evidence>
<dbReference type="GO" id="GO:0006729">
    <property type="term" value="P:tetrahydrobiopterin biosynthetic process"/>
    <property type="evidence" value="ECO:0007669"/>
    <property type="project" value="TreeGrafter"/>
</dbReference>
<dbReference type="KEGG" id="plen:EIM92_01795"/>
<proteinExistence type="inferred from homology"/>
<dbReference type="Proteomes" id="UP000273145">
    <property type="component" value="Chromosome"/>
</dbReference>
<dbReference type="SUPFAM" id="SSF51735">
    <property type="entry name" value="NAD(P)-binding Rossmann-fold domains"/>
    <property type="match status" value="1"/>
</dbReference>
<comment type="subcellular location">
    <subcellularLocation>
        <location evidence="1">Cytoplasm</location>
    </subcellularLocation>
</comment>
<evidence type="ECO:0000256" key="1">
    <source>
        <dbReference type="ARBA" id="ARBA00004496"/>
    </source>
</evidence>
<accession>A0A3Q8S3I0</accession>
<dbReference type="PANTHER" id="PTHR44085">
    <property type="entry name" value="SEPIAPTERIN REDUCTASE"/>
    <property type="match status" value="1"/>
</dbReference>
<dbReference type="InterPro" id="IPR051721">
    <property type="entry name" value="Biopterin_syn/organic_redct"/>
</dbReference>
<dbReference type="GO" id="GO:0004757">
    <property type="term" value="F:sepiapterin reductase (NADP+) activity"/>
    <property type="evidence" value="ECO:0007669"/>
    <property type="project" value="TreeGrafter"/>
</dbReference>
<dbReference type="OrthoDB" id="9794387at2"/>
<evidence type="ECO:0000313" key="6">
    <source>
        <dbReference type="EMBL" id="AZK45082.1"/>
    </source>
</evidence>
<gene>
    <name evidence="6" type="ORF">EIM92_01795</name>
</gene>
<name>A0A3Q8S3I0_9BACL</name>
<dbReference type="AlphaFoldDB" id="A0A3Q8S3I0"/>
<keyword evidence="4" id="KW-0521">NADP</keyword>
<dbReference type="InterPro" id="IPR002347">
    <property type="entry name" value="SDR_fam"/>
</dbReference>
<dbReference type="Pfam" id="PF00106">
    <property type="entry name" value="adh_short"/>
    <property type="match status" value="1"/>
</dbReference>
<organism evidence="6 7">
    <name type="scientific">Paenibacillus lentus</name>
    <dbReference type="NCBI Taxonomy" id="1338368"/>
    <lineage>
        <taxon>Bacteria</taxon>
        <taxon>Bacillati</taxon>
        <taxon>Bacillota</taxon>
        <taxon>Bacilli</taxon>
        <taxon>Bacillales</taxon>
        <taxon>Paenibacillaceae</taxon>
        <taxon>Paenibacillus</taxon>
    </lineage>
</organism>
<reference evidence="6 7" key="1">
    <citation type="submission" date="2018-11" db="EMBL/GenBank/DDBJ databases">
        <title>Genome sequencing of Paenibacillus lentus DSM25539(T).</title>
        <authorList>
            <person name="Kook J.-K."/>
            <person name="Park S.-N."/>
            <person name="Lim Y.K."/>
        </authorList>
    </citation>
    <scope>NUCLEOTIDE SEQUENCE [LARGE SCALE GENOMIC DNA]</scope>
    <source>
        <strain evidence="6 7">DSM 25539</strain>
    </source>
</reference>
<keyword evidence="3" id="KW-0963">Cytoplasm</keyword>
<dbReference type="GO" id="GO:0005737">
    <property type="term" value="C:cytoplasm"/>
    <property type="evidence" value="ECO:0007669"/>
    <property type="project" value="UniProtKB-SubCell"/>
</dbReference>
<dbReference type="EMBL" id="CP034248">
    <property type="protein sequence ID" value="AZK45082.1"/>
    <property type="molecule type" value="Genomic_DNA"/>
</dbReference>
<dbReference type="PANTHER" id="PTHR44085:SF2">
    <property type="entry name" value="SEPIAPTERIN REDUCTASE"/>
    <property type="match status" value="1"/>
</dbReference>